<evidence type="ECO:0000256" key="1">
    <source>
        <dbReference type="SAM" id="Phobius"/>
    </source>
</evidence>
<keyword evidence="1" id="KW-1133">Transmembrane helix</keyword>
<dbReference type="GO" id="GO:0071218">
    <property type="term" value="P:cellular response to misfolded protein"/>
    <property type="evidence" value="ECO:0007669"/>
    <property type="project" value="TreeGrafter"/>
</dbReference>
<dbReference type="CDD" id="cd06257">
    <property type="entry name" value="DnaJ"/>
    <property type="match status" value="1"/>
</dbReference>
<reference evidence="3" key="1">
    <citation type="submission" date="2016-10" db="EMBL/GenBank/DDBJ databases">
        <authorList>
            <person name="Benchimol M."/>
            <person name="Almeida L.G."/>
            <person name="Vasconcelos A.T."/>
            <person name="Perreira-Neves A."/>
            <person name="Rosa I.A."/>
            <person name="Tasca T."/>
            <person name="Bogo M.R."/>
            <person name="de Souza W."/>
        </authorList>
    </citation>
    <scope>NUCLEOTIDE SEQUENCE [LARGE SCALE GENOMIC DNA]</scope>
    <source>
        <strain evidence="3">K</strain>
    </source>
</reference>
<dbReference type="OrthoDB" id="445556at2759"/>
<proteinExistence type="predicted"/>
<dbReference type="PANTHER" id="PTHR43908:SF3">
    <property type="entry name" value="AT29763P-RELATED"/>
    <property type="match status" value="1"/>
</dbReference>
<dbReference type="InterPro" id="IPR036869">
    <property type="entry name" value="J_dom_sf"/>
</dbReference>
<dbReference type="GeneID" id="94832273"/>
<evidence type="ECO:0000259" key="2">
    <source>
        <dbReference type="PROSITE" id="PS50076"/>
    </source>
</evidence>
<protein>
    <recommendedName>
        <fullName evidence="2">J domain-containing protein</fullName>
    </recommendedName>
</protein>
<gene>
    <name evidence="3" type="ORF">TRFO_14031</name>
</gene>
<dbReference type="Gene3D" id="1.10.287.110">
    <property type="entry name" value="DnaJ domain"/>
    <property type="match status" value="1"/>
</dbReference>
<comment type="caution">
    <text evidence="3">The sequence shown here is derived from an EMBL/GenBank/DDBJ whole genome shotgun (WGS) entry which is preliminary data.</text>
</comment>
<keyword evidence="1" id="KW-0472">Membrane</keyword>
<dbReference type="AlphaFoldDB" id="A0A1J4KVU8"/>
<dbReference type="GO" id="GO:0030544">
    <property type="term" value="F:Hsp70 protein binding"/>
    <property type="evidence" value="ECO:0007669"/>
    <property type="project" value="TreeGrafter"/>
</dbReference>
<dbReference type="SMART" id="SM00271">
    <property type="entry name" value="DnaJ"/>
    <property type="match status" value="1"/>
</dbReference>
<dbReference type="PRINTS" id="PR00625">
    <property type="entry name" value="JDOMAIN"/>
</dbReference>
<dbReference type="Pfam" id="PF00226">
    <property type="entry name" value="DnaJ"/>
    <property type="match status" value="1"/>
</dbReference>
<dbReference type="SUPFAM" id="SSF46565">
    <property type="entry name" value="Chaperone J-domain"/>
    <property type="match status" value="1"/>
</dbReference>
<feature type="transmembrane region" description="Helical" evidence="1">
    <location>
        <begin position="160"/>
        <end position="182"/>
    </location>
</feature>
<evidence type="ECO:0000313" key="3">
    <source>
        <dbReference type="EMBL" id="OHT15441.1"/>
    </source>
</evidence>
<dbReference type="InterPro" id="IPR051100">
    <property type="entry name" value="DnaJ_subfamily_B/C"/>
</dbReference>
<dbReference type="RefSeq" id="XP_068368577.1">
    <property type="nucleotide sequence ID" value="XM_068497569.1"/>
</dbReference>
<keyword evidence="4" id="KW-1185">Reference proteome</keyword>
<organism evidence="3 4">
    <name type="scientific">Tritrichomonas foetus</name>
    <dbReference type="NCBI Taxonomy" id="1144522"/>
    <lineage>
        <taxon>Eukaryota</taxon>
        <taxon>Metamonada</taxon>
        <taxon>Parabasalia</taxon>
        <taxon>Tritrichomonadida</taxon>
        <taxon>Tritrichomonadidae</taxon>
        <taxon>Tritrichomonas</taxon>
    </lineage>
</organism>
<sequence length="280" mass="33759">MESEGEIRRILNETDYFKILKLGPECSNDDVKRNYRKLASQVHPDRSKNPNSTNAFQKISQAKQALETETKRRDYINIKEQPNNQWNRYQYNFNGQHHNVYNRNNVNNGYPGARREYANRGNDDVIYVFRGVQNGRQYYYYYDPNNQEDIFEELWQALKYVLMVVIIVVLIFAAIFSIYSAYDNFKNPINKQTLKGILTFDNQDGRSMQRYSRKYRQKYFLPYSYTNRFERSKQFKYLKKIDSVADEMWKDEIDIRCELEKKQIGKEGSQCMAKRRVFRR</sequence>
<dbReference type="InterPro" id="IPR001623">
    <property type="entry name" value="DnaJ_domain"/>
</dbReference>
<dbReference type="PROSITE" id="PS50076">
    <property type="entry name" value="DNAJ_2"/>
    <property type="match status" value="1"/>
</dbReference>
<dbReference type="GO" id="GO:0005789">
    <property type="term" value="C:endoplasmic reticulum membrane"/>
    <property type="evidence" value="ECO:0007669"/>
    <property type="project" value="TreeGrafter"/>
</dbReference>
<evidence type="ECO:0000313" key="4">
    <source>
        <dbReference type="Proteomes" id="UP000179807"/>
    </source>
</evidence>
<name>A0A1J4KVU8_9EUKA</name>
<feature type="domain" description="J" evidence="2">
    <location>
        <begin position="15"/>
        <end position="79"/>
    </location>
</feature>
<dbReference type="EMBL" id="MLAK01000218">
    <property type="protein sequence ID" value="OHT15441.1"/>
    <property type="molecule type" value="Genomic_DNA"/>
</dbReference>
<dbReference type="VEuPathDB" id="TrichDB:TRFO_14031"/>
<accession>A0A1J4KVU8</accession>
<dbReference type="PANTHER" id="PTHR43908">
    <property type="entry name" value="AT29763P-RELATED"/>
    <property type="match status" value="1"/>
</dbReference>
<dbReference type="Proteomes" id="UP000179807">
    <property type="component" value="Unassembled WGS sequence"/>
</dbReference>
<keyword evidence="1" id="KW-0812">Transmembrane</keyword>